<dbReference type="GeneTree" id="ENSGT00390000008158"/>
<organism evidence="2 3">
    <name type="scientific">Myripristis murdjan</name>
    <name type="common">pinecone soldierfish</name>
    <dbReference type="NCBI Taxonomy" id="586833"/>
    <lineage>
        <taxon>Eukaryota</taxon>
        <taxon>Metazoa</taxon>
        <taxon>Chordata</taxon>
        <taxon>Craniata</taxon>
        <taxon>Vertebrata</taxon>
        <taxon>Euteleostomi</taxon>
        <taxon>Actinopterygii</taxon>
        <taxon>Neopterygii</taxon>
        <taxon>Teleostei</taxon>
        <taxon>Neoteleostei</taxon>
        <taxon>Acanthomorphata</taxon>
        <taxon>Holocentriformes</taxon>
        <taxon>Holocentridae</taxon>
        <taxon>Myripristis</taxon>
    </lineage>
</organism>
<gene>
    <name evidence="2" type="primary">LOC115379155</name>
</gene>
<reference evidence="2" key="2">
    <citation type="submission" date="2025-08" db="UniProtKB">
        <authorList>
            <consortium name="Ensembl"/>
        </authorList>
    </citation>
    <scope>IDENTIFICATION</scope>
</reference>
<dbReference type="PANTHER" id="PTHR40472">
    <property type="entry name" value="RICIN B-TYPE LECTIN DOMAIN-CONTAINING PROTEIN"/>
    <property type="match status" value="1"/>
</dbReference>
<feature type="coiled-coil region" evidence="1">
    <location>
        <begin position="67"/>
        <end position="94"/>
    </location>
</feature>
<accession>A0A667Z7S7</accession>
<keyword evidence="3" id="KW-1185">Reference proteome</keyword>
<dbReference type="Proteomes" id="UP000472263">
    <property type="component" value="Chromosome 20"/>
</dbReference>
<dbReference type="Ensembl" id="ENSMMDT00005029855.1">
    <property type="protein sequence ID" value="ENSMMDP00005029166.1"/>
    <property type="gene ID" value="ENSMMDG00005013885.1"/>
</dbReference>
<protein>
    <recommendedName>
        <fullName evidence="4">Rapunzel 4</fullName>
    </recommendedName>
</protein>
<evidence type="ECO:0000256" key="1">
    <source>
        <dbReference type="SAM" id="Coils"/>
    </source>
</evidence>
<dbReference type="InParanoid" id="A0A667Z7S7"/>
<reference evidence="2" key="3">
    <citation type="submission" date="2025-09" db="UniProtKB">
        <authorList>
            <consortium name="Ensembl"/>
        </authorList>
    </citation>
    <scope>IDENTIFICATION</scope>
</reference>
<dbReference type="InterPro" id="IPR039051">
    <property type="entry name" value="SE-CTX-like"/>
</dbReference>
<evidence type="ECO:0000313" key="2">
    <source>
        <dbReference type="Ensembl" id="ENSMMDP00005029166.1"/>
    </source>
</evidence>
<evidence type="ECO:0000313" key="3">
    <source>
        <dbReference type="Proteomes" id="UP000472263"/>
    </source>
</evidence>
<dbReference type="PANTHER" id="PTHR40472:SF11">
    <property type="entry name" value="RAPUNZEL 3-RELATED"/>
    <property type="match status" value="1"/>
</dbReference>
<sequence>MAQHPLEAVAQKKPSIEAVMDMLEKGPEVLASAVGELLPLFEAVVPVLRLALENIQSKEVSYIKEQFLTLRNKLDVLSTQLEDLYREMEKSRQDLQYSVVEDDIRYQYKMFTDILRVKQELKGEKKNFFLDQFVKAGGEKNLFVLYDALMGNSSFGESVLDCKTFPLFCRYAAGNRRLLEDFCVGMKKLLLMGLIALLGHCALNQGPDGEEEKKRDWSIKMKEVEFKMKSTIESCVGSFPEHARSDAQRLFREKGEGNPADTAQELKEFLKTKYDWVSWSVRLISDSGKFFGNQRAGKDFHHVCGQNCFEFPPLSNMNLVVSYSTKPQPVPRGRIQRVMEDKAKKGNAKAVADVLKEQLHGFVVHAISRHKTSTAACSFPEDCHYWERHKNMAVCVHSE</sequence>
<reference evidence="2" key="1">
    <citation type="submission" date="2019-06" db="EMBL/GenBank/DDBJ databases">
        <authorList>
            <consortium name="Wellcome Sanger Institute Data Sharing"/>
        </authorList>
    </citation>
    <scope>NUCLEOTIDE SEQUENCE [LARGE SCALE GENOMIC DNA]</scope>
</reference>
<dbReference type="AlphaFoldDB" id="A0A667Z7S7"/>
<evidence type="ECO:0008006" key="4">
    <source>
        <dbReference type="Google" id="ProtNLM"/>
    </source>
</evidence>
<keyword evidence="1" id="KW-0175">Coiled coil</keyword>
<proteinExistence type="predicted"/>
<name>A0A667Z7S7_9TELE</name>